<evidence type="ECO:0000313" key="1">
    <source>
        <dbReference type="EMBL" id="OAY46963.1"/>
    </source>
</evidence>
<name>A0A2C9VMS0_MANES</name>
<dbReference type="EMBL" id="CM004392">
    <property type="protein sequence ID" value="OAY46963.1"/>
    <property type="molecule type" value="Genomic_DNA"/>
</dbReference>
<reference evidence="1" key="1">
    <citation type="submission" date="2016-02" db="EMBL/GenBank/DDBJ databases">
        <title>WGS assembly of Manihot esculenta.</title>
        <authorList>
            <person name="Bredeson J.V."/>
            <person name="Prochnik S.E."/>
            <person name="Lyons J.B."/>
            <person name="Schmutz J."/>
            <person name="Grimwood J."/>
            <person name="Vrebalov J."/>
            <person name="Bart R.S."/>
            <person name="Amuge T."/>
            <person name="Ferguson M.E."/>
            <person name="Green R."/>
            <person name="Putnam N."/>
            <person name="Stites J."/>
            <person name="Rounsley S."/>
            <person name="Rokhsar D.S."/>
        </authorList>
    </citation>
    <scope>NUCLEOTIDE SEQUENCE [LARGE SCALE GENOMIC DNA]</scope>
    <source>
        <tissue evidence="1">Leaf</tissue>
    </source>
</reference>
<gene>
    <name evidence="1" type="ORF">MANES_06G041500</name>
</gene>
<proteinExistence type="predicted"/>
<sequence>MSQGAEERITVHTRVFQFLRKLFLTSQVVQQLYLIL</sequence>
<accession>A0A2C9VMS0</accession>
<organism evidence="1">
    <name type="scientific">Manihot esculenta</name>
    <name type="common">Cassava</name>
    <name type="synonym">Jatropha manihot</name>
    <dbReference type="NCBI Taxonomy" id="3983"/>
    <lineage>
        <taxon>Eukaryota</taxon>
        <taxon>Viridiplantae</taxon>
        <taxon>Streptophyta</taxon>
        <taxon>Embryophyta</taxon>
        <taxon>Tracheophyta</taxon>
        <taxon>Spermatophyta</taxon>
        <taxon>Magnoliopsida</taxon>
        <taxon>eudicotyledons</taxon>
        <taxon>Gunneridae</taxon>
        <taxon>Pentapetalae</taxon>
        <taxon>rosids</taxon>
        <taxon>fabids</taxon>
        <taxon>Malpighiales</taxon>
        <taxon>Euphorbiaceae</taxon>
        <taxon>Crotonoideae</taxon>
        <taxon>Manihoteae</taxon>
        <taxon>Manihot</taxon>
    </lineage>
</organism>
<protein>
    <submittedName>
        <fullName evidence="1">Uncharacterized protein</fullName>
    </submittedName>
</protein>
<dbReference type="AlphaFoldDB" id="A0A2C9VMS0"/>